<dbReference type="InterPro" id="IPR017850">
    <property type="entry name" value="Alkaline_phosphatase_core_sf"/>
</dbReference>
<evidence type="ECO:0008006" key="4">
    <source>
        <dbReference type="Google" id="ProtNLM"/>
    </source>
</evidence>
<dbReference type="STRING" id="109280.ENSHCOP00000017784"/>
<proteinExistence type="predicted"/>
<organism evidence="2 3">
    <name type="scientific">Hippocampus comes</name>
    <name type="common">Tiger tail seahorse</name>
    <dbReference type="NCBI Taxonomy" id="109280"/>
    <lineage>
        <taxon>Eukaryota</taxon>
        <taxon>Metazoa</taxon>
        <taxon>Chordata</taxon>
        <taxon>Craniata</taxon>
        <taxon>Vertebrata</taxon>
        <taxon>Euteleostomi</taxon>
        <taxon>Actinopterygii</taxon>
        <taxon>Neopterygii</taxon>
        <taxon>Teleostei</taxon>
        <taxon>Neoteleostei</taxon>
        <taxon>Acanthomorphata</taxon>
        <taxon>Syngnathiaria</taxon>
        <taxon>Syngnathiformes</taxon>
        <taxon>Syngnathoidei</taxon>
        <taxon>Syngnathidae</taxon>
        <taxon>Hippocampus</taxon>
    </lineage>
</organism>
<feature type="chain" id="PRO_5018712108" description="Ectonucleotide pyrophosphatase/phosphodiesterase 7" evidence="1">
    <location>
        <begin position="20"/>
        <end position="123"/>
    </location>
</feature>
<evidence type="ECO:0000256" key="1">
    <source>
        <dbReference type="SAM" id="SignalP"/>
    </source>
</evidence>
<sequence>MHLFCVVILGLIVSTPSAAAPLGVFVSGLPSVLGRATRNKLLLISFDGFRWDYDRDVDTPNLDQMAQDGIKAEYVTPPFLTITSPTHFTLLTGTKSWLTPFSWDRCNLQRRNCQGERGGTSFL</sequence>
<evidence type="ECO:0000313" key="3">
    <source>
        <dbReference type="Proteomes" id="UP000264820"/>
    </source>
</evidence>
<dbReference type="Proteomes" id="UP000264820">
    <property type="component" value="Unplaced"/>
</dbReference>
<keyword evidence="3" id="KW-1185">Reference proteome</keyword>
<reference evidence="2" key="1">
    <citation type="submission" date="2025-08" db="UniProtKB">
        <authorList>
            <consortium name="Ensembl"/>
        </authorList>
    </citation>
    <scope>IDENTIFICATION</scope>
</reference>
<dbReference type="Pfam" id="PF01663">
    <property type="entry name" value="Phosphodiest"/>
    <property type="match status" value="1"/>
</dbReference>
<dbReference type="OMA" id="NCQGERG"/>
<protein>
    <recommendedName>
        <fullName evidence="4">Ectonucleotide pyrophosphatase/phosphodiesterase 7</fullName>
    </recommendedName>
</protein>
<keyword evidence="1" id="KW-0732">Signal</keyword>
<dbReference type="InterPro" id="IPR002591">
    <property type="entry name" value="Phosphodiest/P_Trfase"/>
</dbReference>
<accession>A0A3Q2YHQ1</accession>
<evidence type="ECO:0000313" key="2">
    <source>
        <dbReference type="Ensembl" id="ENSHCOP00000017784.1"/>
    </source>
</evidence>
<dbReference type="AlphaFoldDB" id="A0A3Q2YHQ1"/>
<name>A0A3Q2YHQ1_HIPCM</name>
<dbReference type="PANTHER" id="PTHR10151">
    <property type="entry name" value="ECTONUCLEOTIDE PYROPHOSPHATASE/PHOSPHODIESTERASE"/>
    <property type="match status" value="1"/>
</dbReference>
<feature type="signal peptide" evidence="1">
    <location>
        <begin position="1"/>
        <end position="19"/>
    </location>
</feature>
<reference evidence="2" key="2">
    <citation type="submission" date="2025-09" db="UniProtKB">
        <authorList>
            <consortium name="Ensembl"/>
        </authorList>
    </citation>
    <scope>IDENTIFICATION</scope>
</reference>
<dbReference type="Gene3D" id="3.40.720.10">
    <property type="entry name" value="Alkaline Phosphatase, subunit A"/>
    <property type="match status" value="1"/>
</dbReference>
<dbReference type="GeneTree" id="ENSGT00940000159339"/>
<dbReference type="SUPFAM" id="SSF53649">
    <property type="entry name" value="Alkaline phosphatase-like"/>
    <property type="match status" value="1"/>
</dbReference>
<dbReference type="Ensembl" id="ENSHCOT00000012912.1">
    <property type="protein sequence ID" value="ENSHCOP00000017784.1"/>
    <property type="gene ID" value="ENSHCOG00000001855.1"/>
</dbReference>
<dbReference type="PANTHER" id="PTHR10151:SF63">
    <property type="entry name" value="ECTONUCLEOTIDE PYROPHOSPHATASE_PHOSPHODIESTERASE FAMILY MEMBER 7"/>
    <property type="match status" value="1"/>
</dbReference>